<dbReference type="PANTHER" id="PTHR43358:SF4">
    <property type="entry name" value="ALPHA_BETA HYDROLASE FOLD-1 DOMAIN-CONTAINING PROTEIN"/>
    <property type="match status" value="1"/>
</dbReference>
<dbReference type="RefSeq" id="WP_196398061.1">
    <property type="nucleotide sequence ID" value="NZ_JADNYM010000025.1"/>
</dbReference>
<dbReference type="GO" id="GO:0016787">
    <property type="term" value="F:hydrolase activity"/>
    <property type="evidence" value="ECO:0007669"/>
    <property type="project" value="UniProtKB-KW"/>
</dbReference>
<sequence length="377" mass="41015">MSPKTWTGIIIATALSMLIIAVAALGQKMTAWKDPKQRGLTVSADYSEVTLESDAKTTAPGTYGILLKDAHLTVGKVVSQTIGGEVTREITQWSGSRATGRLRGVWTGQAIASPDQLGMVFDEVRLGQAERELPAWVFRPKSTSDDIWAIHIHGLRSSRSSMLRSVPSAANLGMVSLVPSFYGDAENHSKGQVCHYGRLEAADVEKALGYAADHGAKAIYLFGWSMGATISLLLTETSKYRHLIAGLVLVSPGPNTEAVISENAKTAGLPRRIAALVPRILSSPLLRRLTSLTEPVDFKNLDWTRIPSRLRVPALVLHSPGDTEVPYSLSLKFADSNNNLVTLKEFPAVPHQCEWNSLPEKFEHEVESWVSTIKTAP</sequence>
<dbReference type="PANTHER" id="PTHR43358">
    <property type="entry name" value="ALPHA/BETA-HYDROLASE"/>
    <property type="match status" value="1"/>
</dbReference>
<dbReference type="SUPFAM" id="SSF53474">
    <property type="entry name" value="alpha/beta-Hydrolases"/>
    <property type="match status" value="1"/>
</dbReference>
<dbReference type="Pfam" id="PF12697">
    <property type="entry name" value="Abhydrolase_6"/>
    <property type="match status" value="1"/>
</dbReference>
<organism evidence="3 4">
    <name type="scientific">Arthrobacter terrae</name>
    <dbReference type="NCBI Taxonomy" id="2935737"/>
    <lineage>
        <taxon>Bacteria</taxon>
        <taxon>Bacillati</taxon>
        <taxon>Actinomycetota</taxon>
        <taxon>Actinomycetes</taxon>
        <taxon>Micrococcales</taxon>
        <taxon>Micrococcaceae</taxon>
        <taxon>Arthrobacter</taxon>
    </lineage>
</organism>
<dbReference type="Proteomes" id="UP000655366">
    <property type="component" value="Unassembled WGS sequence"/>
</dbReference>
<comment type="caution">
    <text evidence="3">The sequence shown here is derived from an EMBL/GenBank/DDBJ whole genome shotgun (WGS) entry which is preliminary data.</text>
</comment>
<dbReference type="Gene3D" id="3.40.50.1820">
    <property type="entry name" value="alpha/beta hydrolase"/>
    <property type="match status" value="1"/>
</dbReference>
<evidence type="ECO:0000256" key="1">
    <source>
        <dbReference type="SAM" id="Phobius"/>
    </source>
</evidence>
<keyword evidence="1" id="KW-0812">Transmembrane</keyword>
<dbReference type="EMBL" id="JADNYM010000025">
    <property type="protein sequence ID" value="MBG0741125.1"/>
    <property type="molecule type" value="Genomic_DNA"/>
</dbReference>
<feature type="transmembrane region" description="Helical" evidence="1">
    <location>
        <begin position="6"/>
        <end position="26"/>
    </location>
</feature>
<keyword evidence="1" id="KW-1133">Transmembrane helix</keyword>
<dbReference type="AlphaFoldDB" id="A0A931CRK2"/>
<evidence type="ECO:0000313" key="4">
    <source>
        <dbReference type="Proteomes" id="UP000655366"/>
    </source>
</evidence>
<feature type="domain" description="AB hydrolase-1" evidence="2">
    <location>
        <begin position="151"/>
        <end position="314"/>
    </location>
</feature>
<proteinExistence type="predicted"/>
<keyword evidence="4" id="KW-1185">Reference proteome</keyword>
<accession>A0A931CRK2</accession>
<name>A0A931CRK2_9MICC</name>
<protein>
    <submittedName>
        <fullName evidence="3">Alpha/beta fold hydrolase</fullName>
    </submittedName>
</protein>
<keyword evidence="1" id="KW-0472">Membrane</keyword>
<keyword evidence="3" id="KW-0378">Hydrolase</keyword>
<dbReference type="InterPro" id="IPR052920">
    <property type="entry name" value="DNA-binding_regulatory"/>
</dbReference>
<gene>
    <name evidence="3" type="ORF">IV500_17275</name>
</gene>
<dbReference type="InterPro" id="IPR000073">
    <property type="entry name" value="AB_hydrolase_1"/>
</dbReference>
<dbReference type="InterPro" id="IPR029058">
    <property type="entry name" value="AB_hydrolase_fold"/>
</dbReference>
<evidence type="ECO:0000259" key="2">
    <source>
        <dbReference type="Pfam" id="PF12697"/>
    </source>
</evidence>
<evidence type="ECO:0000313" key="3">
    <source>
        <dbReference type="EMBL" id="MBG0741125.1"/>
    </source>
</evidence>
<reference evidence="3 4" key="1">
    <citation type="submission" date="2020-11" db="EMBL/GenBank/DDBJ databases">
        <title>Arthrobacter antarcticus sp. nov., isolated from Antarctic Soil.</title>
        <authorList>
            <person name="Li J."/>
        </authorList>
    </citation>
    <scope>NUCLEOTIDE SEQUENCE [LARGE SCALE GENOMIC DNA]</scope>
    <source>
        <strain evidence="3 4">Z1-20</strain>
    </source>
</reference>